<organism evidence="1 2">
    <name type="scientific">Pleurodeles waltl</name>
    <name type="common">Iberian ribbed newt</name>
    <dbReference type="NCBI Taxonomy" id="8319"/>
    <lineage>
        <taxon>Eukaryota</taxon>
        <taxon>Metazoa</taxon>
        <taxon>Chordata</taxon>
        <taxon>Craniata</taxon>
        <taxon>Vertebrata</taxon>
        <taxon>Euteleostomi</taxon>
        <taxon>Amphibia</taxon>
        <taxon>Batrachia</taxon>
        <taxon>Caudata</taxon>
        <taxon>Salamandroidea</taxon>
        <taxon>Salamandridae</taxon>
        <taxon>Pleurodelinae</taxon>
        <taxon>Pleurodeles</taxon>
    </lineage>
</organism>
<gene>
    <name evidence="1" type="ORF">NDU88_003292</name>
</gene>
<name>A0AAV7MV71_PLEWA</name>
<evidence type="ECO:0000313" key="2">
    <source>
        <dbReference type="Proteomes" id="UP001066276"/>
    </source>
</evidence>
<proteinExistence type="predicted"/>
<protein>
    <submittedName>
        <fullName evidence="1">Uncharacterized protein</fullName>
    </submittedName>
</protein>
<sequence>MDRPALAVRTDDLISFTVLDAPPLDRSLPSEARFGAAAGSEPITAIVVHACFDRGLWVSHGRRNSEQATNGPITEVEAFTTWVNDLDPFLKYISSVSTTKIPFLDLVISIDGDSVAAGFYGCGRRAVLLALRTRPLEQSSN</sequence>
<accession>A0AAV7MV71</accession>
<evidence type="ECO:0000313" key="1">
    <source>
        <dbReference type="EMBL" id="KAJ1105888.1"/>
    </source>
</evidence>
<dbReference type="AlphaFoldDB" id="A0AAV7MV71"/>
<keyword evidence="2" id="KW-1185">Reference proteome</keyword>
<dbReference type="Proteomes" id="UP001066276">
    <property type="component" value="Chromosome 9"/>
</dbReference>
<dbReference type="EMBL" id="JANPWB010000013">
    <property type="protein sequence ID" value="KAJ1105888.1"/>
    <property type="molecule type" value="Genomic_DNA"/>
</dbReference>
<reference evidence="1" key="1">
    <citation type="journal article" date="2022" name="bioRxiv">
        <title>Sequencing and chromosome-scale assembly of the giantPleurodeles waltlgenome.</title>
        <authorList>
            <person name="Brown T."/>
            <person name="Elewa A."/>
            <person name="Iarovenko S."/>
            <person name="Subramanian E."/>
            <person name="Araus A.J."/>
            <person name="Petzold A."/>
            <person name="Susuki M."/>
            <person name="Suzuki K.-i.T."/>
            <person name="Hayashi T."/>
            <person name="Toyoda A."/>
            <person name="Oliveira C."/>
            <person name="Osipova E."/>
            <person name="Leigh N.D."/>
            <person name="Simon A."/>
            <person name="Yun M.H."/>
        </authorList>
    </citation>
    <scope>NUCLEOTIDE SEQUENCE</scope>
    <source>
        <strain evidence="1">20211129_DDA</strain>
        <tissue evidence="1">Liver</tissue>
    </source>
</reference>
<comment type="caution">
    <text evidence="1">The sequence shown here is derived from an EMBL/GenBank/DDBJ whole genome shotgun (WGS) entry which is preliminary data.</text>
</comment>